<name>A0ABR1NGU8_9PEZI</name>
<gene>
    <name evidence="1" type="ORF">JOL62DRAFT_305055</name>
</gene>
<accession>A0ABR1NGU8</accession>
<sequence length="318" mass="35140">MCLDWKVGWRNRLRMQRARPPHPSLLFNAALFSSSSNPSSSPCPSNINPLLFRPGPLGRPVTNMDTLFCSQARNNMASNACVFQSNPIFLYDIYKTSFPIRHRLQHSTPPNRSAASILNRRWSRIEARCGSIHCSSRHCWSKIPFEEIRVSELVNFEKSGRELRLTRRVSARVALLDADTLGGAEVAGCVRNALAAGLDMSDCYCILLFLSCLPEAICVRRTNPWLSTLHLLSSLGAAMARAAMRGHAHVWLQVQLLRPLPGPPQMYNLSTLLSELLLRAQYCSASQHPVSFEIKVPVSSVLALNASANFASPSAASG</sequence>
<proteinExistence type="predicted"/>
<organism evidence="1 2">
    <name type="scientific">Phyllosticta paracitricarpa</name>
    <dbReference type="NCBI Taxonomy" id="2016321"/>
    <lineage>
        <taxon>Eukaryota</taxon>
        <taxon>Fungi</taxon>
        <taxon>Dikarya</taxon>
        <taxon>Ascomycota</taxon>
        <taxon>Pezizomycotina</taxon>
        <taxon>Dothideomycetes</taxon>
        <taxon>Dothideomycetes incertae sedis</taxon>
        <taxon>Botryosphaeriales</taxon>
        <taxon>Phyllostictaceae</taxon>
        <taxon>Phyllosticta</taxon>
    </lineage>
</organism>
<dbReference type="EMBL" id="JBBPBF010000004">
    <property type="protein sequence ID" value="KAK7614418.1"/>
    <property type="molecule type" value="Genomic_DNA"/>
</dbReference>
<evidence type="ECO:0000313" key="2">
    <source>
        <dbReference type="Proteomes" id="UP001367316"/>
    </source>
</evidence>
<reference evidence="1 2" key="1">
    <citation type="submission" date="2024-04" db="EMBL/GenBank/DDBJ databases">
        <title>Phyllosticta paracitricarpa is synonymous to the EU quarantine fungus P. citricarpa based on phylogenomic analyses.</title>
        <authorList>
            <consortium name="Lawrence Berkeley National Laboratory"/>
            <person name="Van ingen-buijs V.A."/>
            <person name="Van westerhoven A.C."/>
            <person name="Haridas S."/>
            <person name="Skiadas P."/>
            <person name="Martin F."/>
            <person name="Groenewald J.Z."/>
            <person name="Crous P.W."/>
            <person name="Seidl M.F."/>
        </authorList>
    </citation>
    <scope>NUCLEOTIDE SEQUENCE [LARGE SCALE GENOMIC DNA]</scope>
    <source>
        <strain evidence="1 2">CBS 141358</strain>
    </source>
</reference>
<evidence type="ECO:0000313" key="1">
    <source>
        <dbReference type="EMBL" id="KAK7614418.1"/>
    </source>
</evidence>
<dbReference type="Proteomes" id="UP001367316">
    <property type="component" value="Unassembled WGS sequence"/>
</dbReference>
<comment type="caution">
    <text evidence="1">The sequence shown here is derived from an EMBL/GenBank/DDBJ whole genome shotgun (WGS) entry which is preliminary data.</text>
</comment>
<protein>
    <submittedName>
        <fullName evidence="1">Uncharacterized protein</fullName>
    </submittedName>
</protein>
<keyword evidence="2" id="KW-1185">Reference proteome</keyword>